<keyword evidence="2" id="KW-0812">Transmembrane</keyword>
<evidence type="ECO:0000313" key="3">
    <source>
        <dbReference type="EMBL" id="EKV31940.1"/>
    </source>
</evidence>
<organism evidence="3 4">
    <name type="scientific">Caenispirillum salinarum AK4</name>
    <dbReference type="NCBI Taxonomy" id="1238182"/>
    <lineage>
        <taxon>Bacteria</taxon>
        <taxon>Pseudomonadati</taxon>
        <taxon>Pseudomonadota</taxon>
        <taxon>Alphaproteobacteria</taxon>
        <taxon>Rhodospirillales</taxon>
        <taxon>Novispirillaceae</taxon>
        <taxon>Caenispirillum</taxon>
    </lineage>
</organism>
<comment type="caution">
    <text evidence="3">The sequence shown here is derived from an EMBL/GenBank/DDBJ whole genome shotgun (WGS) entry which is preliminary data.</text>
</comment>
<name>K9H0Y2_9PROT</name>
<feature type="region of interest" description="Disordered" evidence="1">
    <location>
        <begin position="95"/>
        <end position="115"/>
    </location>
</feature>
<protein>
    <submittedName>
        <fullName evidence="3">Uncharacterized protein</fullName>
    </submittedName>
</protein>
<accession>K9H0Y2</accession>
<dbReference type="Proteomes" id="UP000009881">
    <property type="component" value="Unassembled WGS sequence"/>
</dbReference>
<evidence type="ECO:0000256" key="1">
    <source>
        <dbReference type="SAM" id="MobiDB-lite"/>
    </source>
</evidence>
<dbReference type="AlphaFoldDB" id="K9H0Y2"/>
<evidence type="ECO:0000256" key="2">
    <source>
        <dbReference type="SAM" id="Phobius"/>
    </source>
</evidence>
<dbReference type="STRING" id="1238182.C882_3004"/>
<evidence type="ECO:0000313" key="4">
    <source>
        <dbReference type="Proteomes" id="UP000009881"/>
    </source>
</evidence>
<sequence length="324" mass="35722">MTSDGEADDGLVDRIDHAEEALDGAFLGTAKLCLYLNSGAVPAAAAMLSLAGGRPTYIDAALCALSFFLVGILIASRVSEADLILQESRAQDLRDELEGRKAQPHSHGDGSPSKAELKRELRFLRIVVRRPRMQPYTEENLKIAWARQKKRVRLSLRFFWLGVLFTVVAFGVSQLPFSDSDAGPRFLAKDLYAEYISDSRHQGGAWPRQPCGRNDNGELAVALVVTVLDDGYFIDAGPAFKDKRGNPFRRRHLGAGMDQGQLDVLLDQVARDASGAGCRPALWIHRAIPSFGDRLEDLRPETFSHYIGHAHALYESTVRKPTPP</sequence>
<dbReference type="RefSeq" id="WP_009539201.1">
    <property type="nucleotide sequence ID" value="NZ_ANHY01000004.1"/>
</dbReference>
<keyword evidence="2" id="KW-0472">Membrane</keyword>
<keyword evidence="4" id="KW-1185">Reference proteome</keyword>
<feature type="transmembrane region" description="Helical" evidence="2">
    <location>
        <begin position="158"/>
        <end position="177"/>
    </location>
</feature>
<reference evidence="3 4" key="1">
    <citation type="journal article" date="2013" name="Genome Announc.">
        <title>Draft Genome Sequence of an Alphaproteobacterium, Caenispirillum salinarum AK4(T), Isolated from a Solar Saltern.</title>
        <authorList>
            <person name="Khatri I."/>
            <person name="Singh A."/>
            <person name="Korpole S."/>
            <person name="Pinnaka A.K."/>
            <person name="Subramanian S."/>
        </authorList>
    </citation>
    <scope>NUCLEOTIDE SEQUENCE [LARGE SCALE GENOMIC DNA]</scope>
    <source>
        <strain evidence="3 4">AK4</strain>
    </source>
</reference>
<feature type="transmembrane region" description="Helical" evidence="2">
    <location>
        <begin position="57"/>
        <end position="75"/>
    </location>
</feature>
<proteinExistence type="predicted"/>
<keyword evidence="2" id="KW-1133">Transmembrane helix</keyword>
<dbReference type="EMBL" id="ANHY01000004">
    <property type="protein sequence ID" value="EKV31940.1"/>
    <property type="molecule type" value="Genomic_DNA"/>
</dbReference>
<gene>
    <name evidence="3" type="ORF">C882_3004</name>
</gene>